<feature type="domain" description="DUF8161" evidence="1">
    <location>
        <begin position="30"/>
        <end position="85"/>
    </location>
</feature>
<evidence type="ECO:0000313" key="4">
    <source>
        <dbReference type="Proteomes" id="UP000653099"/>
    </source>
</evidence>
<evidence type="ECO:0000259" key="2">
    <source>
        <dbReference type="Pfam" id="PF26495"/>
    </source>
</evidence>
<comment type="caution">
    <text evidence="3">The sequence shown here is derived from an EMBL/GenBank/DDBJ whole genome shotgun (WGS) entry which is preliminary data.</text>
</comment>
<dbReference type="InterPro" id="IPR058475">
    <property type="entry name" value="DUF8161_N"/>
</dbReference>
<name>A0A830EE82_9EURY</name>
<dbReference type="OrthoDB" id="216831at2157"/>
<reference evidence="3" key="1">
    <citation type="journal article" date="2014" name="Int. J. Syst. Evol. Microbiol.">
        <title>Complete genome sequence of Corynebacterium casei LMG S-19264T (=DSM 44701T), isolated from a smear-ripened cheese.</title>
        <authorList>
            <consortium name="US DOE Joint Genome Institute (JGI-PGF)"/>
            <person name="Walter F."/>
            <person name="Albersmeier A."/>
            <person name="Kalinowski J."/>
            <person name="Ruckert C."/>
        </authorList>
    </citation>
    <scope>NUCLEOTIDE SEQUENCE</scope>
    <source>
        <strain evidence="3">JCM 14359</strain>
    </source>
</reference>
<dbReference type="Proteomes" id="UP000653099">
    <property type="component" value="Unassembled WGS sequence"/>
</dbReference>
<dbReference type="InterPro" id="IPR059014">
    <property type="entry name" value="DUF8161_C"/>
</dbReference>
<evidence type="ECO:0000313" key="3">
    <source>
        <dbReference type="EMBL" id="GGJ17437.1"/>
    </source>
</evidence>
<dbReference type="Pfam" id="PF26495">
    <property type="entry name" value="DUF8161_C"/>
    <property type="match status" value="1"/>
</dbReference>
<keyword evidence="4" id="KW-1185">Reference proteome</keyword>
<proteinExistence type="predicted"/>
<feature type="domain" description="DUF8161" evidence="2">
    <location>
        <begin position="96"/>
        <end position="129"/>
    </location>
</feature>
<organism evidence="3 4">
    <name type="scientific">Halobellus salinus</name>
    <dbReference type="NCBI Taxonomy" id="931585"/>
    <lineage>
        <taxon>Archaea</taxon>
        <taxon>Methanobacteriati</taxon>
        <taxon>Methanobacteriota</taxon>
        <taxon>Stenosarchaea group</taxon>
        <taxon>Halobacteria</taxon>
        <taxon>Halobacteriales</taxon>
        <taxon>Haloferacaceae</taxon>
        <taxon>Halobellus</taxon>
    </lineage>
</organism>
<dbReference type="Pfam" id="PF26493">
    <property type="entry name" value="DUF8161"/>
    <property type="match status" value="1"/>
</dbReference>
<accession>A0A830EE82</accession>
<dbReference type="AlphaFoldDB" id="A0A830EE82"/>
<protein>
    <submittedName>
        <fullName evidence="3">Uncharacterized protein</fullName>
    </submittedName>
</protein>
<dbReference type="EMBL" id="BMOC01000035">
    <property type="protein sequence ID" value="GGJ17437.1"/>
    <property type="molecule type" value="Genomic_DNA"/>
</dbReference>
<dbReference type="RefSeq" id="WP_188788729.1">
    <property type="nucleotide sequence ID" value="NZ_BMOC01000035.1"/>
</dbReference>
<sequence length="137" mass="15526">MTDTVDPEDPRPEGHYPRFRANTWHYIPEDLAKTISLGPGGDGEPGQDWVLSYTPERREEADREKVFVRLTPPALEELHVETKDLSPDARQAGHTAECDLCGESVPLERAVPNKREEPVHKRCYVDAYGGPPWMKGY</sequence>
<reference evidence="3" key="2">
    <citation type="submission" date="2020-09" db="EMBL/GenBank/DDBJ databases">
        <authorList>
            <person name="Sun Q."/>
            <person name="Ohkuma M."/>
        </authorList>
    </citation>
    <scope>NUCLEOTIDE SEQUENCE</scope>
    <source>
        <strain evidence="3">JCM 14359</strain>
    </source>
</reference>
<gene>
    <name evidence="3" type="ORF">GCM10008995_29070</name>
</gene>
<evidence type="ECO:0000259" key="1">
    <source>
        <dbReference type="Pfam" id="PF26493"/>
    </source>
</evidence>